<dbReference type="Gene3D" id="3.55.50.30">
    <property type="match status" value="1"/>
</dbReference>
<dbReference type="SUPFAM" id="SSF49464">
    <property type="entry name" value="Carboxypeptidase regulatory domain-like"/>
    <property type="match status" value="1"/>
</dbReference>
<evidence type="ECO:0000259" key="2">
    <source>
        <dbReference type="Pfam" id="PF07715"/>
    </source>
</evidence>
<gene>
    <name evidence="3" type="ORF">METZ01_LOCUS77963</name>
</gene>
<evidence type="ECO:0000256" key="1">
    <source>
        <dbReference type="ARBA" id="ARBA00022729"/>
    </source>
</evidence>
<organism evidence="3">
    <name type="scientific">marine metagenome</name>
    <dbReference type="NCBI Taxonomy" id="408172"/>
    <lineage>
        <taxon>unclassified sequences</taxon>
        <taxon>metagenomes</taxon>
        <taxon>ecological metagenomes</taxon>
    </lineage>
</organism>
<evidence type="ECO:0000313" key="3">
    <source>
        <dbReference type="EMBL" id="SVA25109.1"/>
    </source>
</evidence>
<dbReference type="InterPro" id="IPR012910">
    <property type="entry name" value="Plug_dom"/>
</dbReference>
<dbReference type="PANTHER" id="PTHR30069:SF29">
    <property type="entry name" value="HEMOGLOBIN AND HEMOGLOBIN-HAPTOGLOBIN-BINDING PROTEIN 1-RELATED"/>
    <property type="match status" value="1"/>
</dbReference>
<accession>A0A381UAB9</accession>
<dbReference type="Pfam" id="PF07715">
    <property type="entry name" value="Plug"/>
    <property type="match status" value="1"/>
</dbReference>
<dbReference type="InterPro" id="IPR008969">
    <property type="entry name" value="CarboxyPept-like_regulatory"/>
</dbReference>
<dbReference type="GO" id="GO:0044718">
    <property type="term" value="P:siderophore transmembrane transport"/>
    <property type="evidence" value="ECO:0007669"/>
    <property type="project" value="TreeGrafter"/>
</dbReference>
<dbReference type="PANTHER" id="PTHR30069">
    <property type="entry name" value="TONB-DEPENDENT OUTER MEMBRANE RECEPTOR"/>
    <property type="match status" value="1"/>
</dbReference>
<reference evidence="3" key="1">
    <citation type="submission" date="2018-05" db="EMBL/GenBank/DDBJ databases">
        <authorList>
            <person name="Lanie J.A."/>
            <person name="Ng W.-L."/>
            <person name="Kazmierczak K.M."/>
            <person name="Andrzejewski T.M."/>
            <person name="Davidsen T.M."/>
            <person name="Wayne K.J."/>
            <person name="Tettelin H."/>
            <person name="Glass J.I."/>
            <person name="Rusch D."/>
            <person name="Podicherti R."/>
            <person name="Tsui H.-C.T."/>
            <person name="Winkler M.E."/>
        </authorList>
    </citation>
    <scope>NUCLEOTIDE SEQUENCE</scope>
</reference>
<dbReference type="AlphaFoldDB" id="A0A381UAB9"/>
<keyword evidence="1" id="KW-0732">Signal</keyword>
<dbReference type="InterPro" id="IPR037066">
    <property type="entry name" value="Plug_dom_sf"/>
</dbReference>
<name>A0A381UAB9_9ZZZZ</name>
<feature type="domain" description="TonB-dependent receptor plug" evidence="2">
    <location>
        <begin position="210"/>
        <end position="288"/>
    </location>
</feature>
<protein>
    <recommendedName>
        <fullName evidence="2">TonB-dependent receptor plug domain-containing protein</fullName>
    </recommendedName>
</protein>
<dbReference type="SUPFAM" id="SSF56935">
    <property type="entry name" value="Porins"/>
    <property type="match status" value="1"/>
</dbReference>
<dbReference type="EMBL" id="UINC01006041">
    <property type="protein sequence ID" value="SVA25109.1"/>
    <property type="molecule type" value="Genomic_DNA"/>
</dbReference>
<dbReference type="Pfam" id="PF13715">
    <property type="entry name" value="CarbopepD_reg_2"/>
    <property type="match status" value="1"/>
</dbReference>
<feature type="non-terminal residue" evidence="3">
    <location>
        <position position="573"/>
    </location>
</feature>
<dbReference type="GO" id="GO:0015344">
    <property type="term" value="F:siderophore uptake transmembrane transporter activity"/>
    <property type="evidence" value="ECO:0007669"/>
    <property type="project" value="TreeGrafter"/>
</dbReference>
<sequence>MSSAFAVIKTDSISFQFHNTPLKNALKQLIDDHGVSIVFPDDIVNTPISAQCKSCTQEEAVVAVLSTSNLVWKQTGNQFTVFNPVTPFRFAVSGRAMDKETGEPIPFANVFIPELMIGDISRNDGSFSILNISTRVCTLTISYIGYETKKTYLLFPKDENIFQEIFISPKVLTTAAVSIMGTTREFMDRSNSPGQISFSPRHISTLPNLGEVDIFRSLQLLPGIQLGLGGTSGLNIRGGTPDQNLILLDGMPLYQTGHLFGFVSGVNANAIKDVQVYKGGFPAKYGGRISSVIELTSRNGNSLKPHGSIYGNLMSQGVSGEIPILSRGSWIFNLRSSTTSTFQTELYESIQAYVTGDDNFNLIGESADIEKQQRLEYSPQFSYYDFTNRFSFMVTPNHRYTLTSTTGMDSIRESREFFGFSTILGNDSSYTHGSTEWKNSGTTLNVSSKWNHESDTQITLSNYDYSSSYDSKDSADVNNVRMMIGSVNEENTLQDRSIKFHHRYVGFENHKIESGIDETFYDIMFYDHKMDGSISNESSIEQNGFLHSFYIQDLWAPSPWWVIQSGLRVSYFS</sequence>
<dbReference type="Gene3D" id="2.170.130.10">
    <property type="entry name" value="TonB-dependent receptor, plug domain"/>
    <property type="match status" value="1"/>
</dbReference>
<proteinExistence type="predicted"/>
<dbReference type="InterPro" id="IPR039426">
    <property type="entry name" value="TonB-dep_rcpt-like"/>
</dbReference>